<dbReference type="EMBL" id="JAPTMU010000010">
    <property type="protein sequence ID" value="KAJ4936501.1"/>
    <property type="molecule type" value="Genomic_DNA"/>
</dbReference>
<comment type="caution">
    <text evidence="1">The sequence shown here is derived from an EMBL/GenBank/DDBJ whole genome shotgun (WGS) entry which is preliminary data.</text>
</comment>
<organism evidence="1 2">
    <name type="scientific">Pogonophryne albipinna</name>
    <dbReference type="NCBI Taxonomy" id="1090488"/>
    <lineage>
        <taxon>Eukaryota</taxon>
        <taxon>Metazoa</taxon>
        <taxon>Chordata</taxon>
        <taxon>Craniata</taxon>
        <taxon>Vertebrata</taxon>
        <taxon>Euteleostomi</taxon>
        <taxon>Actinopterygii</taxon>
        <taxon>Neopterygii</taxon>
        <taxon>Teleostei</taxon>
        <taxon>Neoteleostei</taxon>
        <taxon>Acanthomorphata</taxon>
        <taxon>Eupercaria</taxon>
        <taxon>Perciformes</taxon>
        <taxon>Notothenioidei</taxon>
        <taxon>Pogonophryne</taxon>
    </lineage>
</organism>
<name>A0AAD6B573_9TELE</name>
<reference evidence="1" key="1">
    <citation type="submission" date="2022-11" db="EMBL/GenBank/DDBJ databases">
        <title>Chromosome-level genome of Pogonophryne albipinna.</title>
        <authorList>
            <person name="Jo E."/>
        </authorList>
    </citation>
    <scope>NUCLEOTIDE SEQUENCE</scope>
    <source>
        <strain evidence="1">SGF0006</strain>
        <tissue evidence="1">Muscle</tissue>
    </source>
</reference>
<dbReference type="Proteomes" id="UP001219934">
    <property type="component" value="Unassembled WGS sequence"/>
</dbReference>
<keyword evidence="2" id="KW-1185">Reference proteome</keyword>
<accession>A0AAD6B573</accession>
<protein>
    <submittedName>
        <fullName evidence="1">Uncharacterized protein</fullName>
    </submittedName>
</protein>
<evidence type="ECO:0000313" key="2">
    <source>
        <dbReference type="Proteomes" id="UP001219934"/>
    </source>
</evidence>
<gene>
    <name evidence="1" type="ORF">JOQ06_001093</name>
</gene>
<sequence length="90" mass="9747">MSAPLLSKAIPQALFVPDCPLRKKLLISGFRGLLMCKPEVEMRGRVAGDVTKAVTELLAGNAAKQRRMRSPVSESYLSTLSMSSNADLLL</sequence>
<proteinExistence type="predicted"/>
<evidence type="ECO:0000313" key="1">
    <source>
        <dbReference type="EMBL" id="KAJ4936501.1"/>
    </source>
</evidence>
<dbReference type="AlphaFoldDB" id="A0AAD6B573"/>